<evidence type="ECO:0000259" key="1">
    <source>
        <dbReference type="Pfam" id="PF23771"/>
    </source>
</evidence>
<proteinExistence type="predicted"/>
<sequence length="231" mass="25046">MATHEQLLDRIRTLLAIADGGSPYPEERERARERAERLMVRLAIDEAGVRMSADEAARPTQRVFAFSAPYILDQQHLAFRIAAVFSCEGVRYPNGRLVLVGFASDLSMVAALIDTLVPAMRLEMAAAGGSVSRRKSFAMAFAAAVGLRLQDFYAGALRDAEQQGTGSALVLADRAVVVEGAFREMFPNLKAGRPRAITSPEGWLDGRAAGQRADISLGRKVDRAEVRVLGT</sequence>
<comment type="caution">
    <text evidence="2">The sequence shown here is derived from an EMBL/GenBank/DDBJ whole genome shotgun (WGS) entry which is preliminary data.</text>
</comment>
<reference evidence="2 3" key="1">
    <citation type="submission" date="2023-06" db="EMBL/GenBank/DDBJ databases">
        <title>SYSU T0a273.</title>
        <authorList>
            <person name="Gao L."/>
            <person name="Fang B.-Z."/>
            <person name="Li W.-J."/>
        </authorList>
    </citation>
    <scope>NUCLEOTIDE SEQUENCE [LARGE SCALE GENOMIC DNA]</scope>
    <source>
        <strain evidence="2 3">SYSU T0a273</strain>
    </source>
</reference>
<dbReference type="AlphaFoldDB" id="A0AB35MHL9"/>
<dbReference type="EMBL" id="JAUHQB010000004">
    <property type="protein sequence ID" value="MDN4483296.1"/>
    <property type="molecule type" value="Genomic_DNA"/>
</dbReference>
<dbReference type="InterPro" id="IPR055592">
    <property type="entry name" value="DUF7168"/>
</dbReference>
<protein>
    <submittedName>
        <fullName evidence="2">DUF2786 domain-containing protein</fullName>
    </submittedName>
</protein>
<evidence type="ECO:0000313" key="3">
    <source>
        <dbReference type="Proteomes" id="UP001172756"/>
    </source>
</evidence>
<dbReference type="RefSeq" id="WP_301153554.1">
    <property type="nucleotide sequence ID" value="NZ_JAUHPZ010000012.1"/>
</dbReference>
<feature type="domain" description="DUF7168" evidence="1">
    <location>
        <begin position="75"/>
        <end position="155"/>
    </location>
</feature>
<accession>A0AB35MHL9</accession>
<dbReference type="Proteomes" id="UP001172756">
    <property type="component" value="Unassembled WGS sequence"/>
</dbReference>
<dbReference type="Pfam" id="PF23771">
    <property type="entry name" value="DUF7168"/>
    <property type="match status" value="1"/>
</dbReference>
<gene>
    <name evidence="2" type="ORF">QQ002_07070</name>
</gene>
<name>A0AB35MHL9_9MICO</name>
<organism evidence="2 3">
    <name type="scientific">Demequina lignilytica</name>
    <dbReference type="NCBI Taxonomy" id="3051663"/>
    <lineage>
        <taxon>Bacteria</taxon>
        <taxon>Bacillati</taxon>
        <taxon>Actinomycetota</taxon>
        <taxon>Actinomycetes</taxon>
        <taxon>Micrococcales</taxon>
        <taxon>Demequinaceae</taxon>
        <taxon>Demequina</taxon>
    </lineage>
</organism>
<evidence type="ECO:0000313" key="2">
    <source>
        <dbReference type="EMBL" id="MDN4483296.1"/>
    </source>
</evidence>